<proteinExistence type="inferred from homology"/>
<feature type="domain" description="Solute-binding protein family 3/N-terminal" evidence="5">
    <location>
        <begin position="41"/>
        <end position="272"/>
    </location>
</feature>
<dbReference type="Gene3D" id="3.40.190.10">
    <property type="entry name" value="Periplasmic binding protein-like II"/>
    <property type="match status" value="2"/>
</dbReference>
<dbReference type="Pfam" id="PF13379">
    <property type="entry name" value="NMT1_2"/>
    <property type="match status" value="1"/>
</dbReference>
<comment type="similarity">
    <text evidence="2">Belongs to the bacterial solute-binding protein SsuA/TauA family.</text>
</comment>
<keyword evidence="7" id="KW-1185">Reference proteome</keyword>
<evidence type="ECO:0000259" key="5">
    <source>
        <dbReference type="SMART" id="SM00062"/>
    </source>
</evidence>
<comment type="caution">
    <text evidence="6">The sequence shown here is derived from an EMBL/GenBank/DDBJ whole genome shotgun (WGS) entry which is preliminary data.</text>
</comment>
<dbReference type="AlphaFoldDB" id="A0A939PLX4"/>
<keyword evidence="3 4" id="KW-0732">Signal</keyword>
<dbReference type="GO" id="GO:0042597">
    <property type="term" value="C:periplasmic space"/>
    <property type="evidence" value="ECO:0007669"/>
    <property type="project" value="UniProtKB-SubCell"/>
</dbReference>
<dbReference type="Proteomes" id="UP000669179">
    <property type="component" value="Unassembled WGS sequence"/>
</dbReference>
<feature type="signal peptide" evidence="4">
    <location>
        <begin position="1"/>
        <end position="24"/>
    </location>
</feature>
<feature type="chain" id="PRO_5038788471" evidence="4">
    <location>
        <begin position="25"/>
        <end position="327"/>
    </location>
</feature>
<evidence type="ECO:0000313" key="7">
    <source>
        <dbReference type="Proteomes" id="UP000669179"/>
    </source>
</evidence>
<dbReference type="RefSeq" id="WP_208262701.1">
    <property type="nucleotide sequence ID" value="NZ_JAGEOJ010000026.1"/>
</dbReference>
<organism evidence="6 7">
    <name type="scientific">Actinomadura barringtoniae</name>
    <dbReference type="NCBI Taxonomy" id="1427535"/>
    <lineage>
        <taxon>Bacteria</taxon>
        <taxon>Bacillati</taxon>
        <taxon>Actinomycetota</taxon>
        <taxon>Actinomycetes</taxon>
        <taxon>Streptosporangiales</taxon>
        <taxon>Thermomonosporaceae</taxon>
        <taxon>Actinomadura</taxon>
    </lineage>
</organism>
<reference evidence="6" key="1">
    <citation type="submission" date="2021-03" db="EMBL/GenBank/DDBJ databases">
        <authorList>
            <person name="Kanchanasin P."/>
            <person name="Saeng-In P."/>
            <person name="Phongsopitanun W."/>
            <person name="Yuki M."/>
            <person name="Kudo T."/>
            <person name="Ohkuma M."/>
            <person name="Tanasupawat S."/>
        </authorList>
    </citation>
    <scope>NUCLEOTIDE SEQUENCE</scope>
    <source>
        <strain evidence="6">GKU 128</strain>
    </source>
</reference>
<dbReference type="PROSITE" id="PS51257">
    <property type="entry name" value="PROKAR_LIPOPROTEIN"/>
    <property type="match status" value="1"/>
</dbReference>
<evidence type="ECO:0000256" key="2">
    <source>
        <dbReference type="ARBA" id="ARBA00010742"/>
    </source>
</evidence>
<evidence type="ECO:0000313" key="6">
    <source>
        <dbReference type="EMBL" id="MBO2454498.1"/>
    </source>
</evidence>
<dbReference type="EMBL" id="JAGEOJ010000026">
    <property type="protein sequence ID" value="MBO2454498.1"/>
    <property type="molecule type" value="Genomic_DNA"/>
</dbReference>
<accession>A0A939PLX4</accession>
<dbReference type="SMART" id="SM00062">
    <property type="entry name" value="PBPb"/>
    <property type="match status" value="1"/>
</dbReference>
<dbReference type="PANTHER" id="PTHR30024:SF47">
    <property type="entry name" value="TAURINE-BINDING PERIPLASMIC PROTEIN"/>
    <property type="match status" value="1"/>
</dbReference>
<gene>
    <name evidence="6" type="ORF">J4573_45935</name>
</gene>
<dbReference type="InterPro" id="IPR001638">
    <property type="entry name" value="Solute-binding_3/MltF_N"/>
</dbReference>
<comment type="subcellular location">
    <subcellularLocation>
        <location evidence="1">Periplasm</location>
    </subcellularLocation>
</comment>
<dbReference type="SUPFAM" id="SSF53850">
    <property type="entry name" value="Periplasmic binding protein-like II"/>
    <property type="match status" value="1"/>
</dbReference>
<sequence>MMLTRIGRGVGLVASLALALSACGGSGDDNAPNPKGLEKPLLNIGVVPVPDSAPLFIAQKKGYFKAEGLTIKTQVIKASPDATPKLINGSMDMALLNYVSTFVAQDNGSIKFKLFTDSYQGTSKSFSLLTAKDSKVQKVADLKGKTIGVPAPKSITELLLLVTLKAQGLDPLKDIKTVPVPLPSMAAALKQGSVDAVAAVEPFVTNLQAELGAKPLADLVSGPTQDFPIAGWGGTDKFAAKNPKTVAAFQRAIDKALNDAAGDRSEVTKTIPSYTQIPAKTASIITLGSYPTTLSQTRLQRVAELMSEYGYIKSKPQVADMIVPNQQ</sequence>
<dbReference type="PANTHER" id="PTHR30024">
    <property type="entry name" value="ALIPHATIC SULFONATES-BINDING PROTEIN-RELATED"/>
    <property type="match status" value="1"/>
</dbReference>
<protein>
    <submittedName>
        <fullName evidence="6">ABC transporter substrate-binding protein</fullName>
    </submittedName>
</protein>
<evidence type="ECO:0000256" key="4">
    <source>
        <dbReference type="SAM" id="SignalP"/>
    </source>
</evidence>
<evidence type="ECO:0000256" key="1">
    <source>
        <dbReference type="ARBA" id="ARBA00004418"/>
    </source>
</evidence>
<name>A0A939PLX4_9ACTN</name>
<evidence type="ECO:0000256" key="3">
    <source>
        <dbReference type="ARBA" id="ARBA00022729"/>
    </source>
</evidence>